<dbReference type="InterPro" id="IPR037120">
    <property type="entry name" value="Haem_peroxidase_sf_animal"/>
</dbReference>
<keyword evidence="2 7" id="KW-0349">Heme</keyword>
<dbReference type="HOGENOM" id="CLU_002329_0_0_1"/>
<evidence type="ECO:0000256" key="1">
    <source>
        <dbReference type="ARBA" id="ARBA00011881"/>
    </source>
</evidence>
<keyword evidence="6 7" id="KW-0408">Iron</keyword>
<sequence length="1085" mass="121537">MNPITLVYNTLGGALGRTASAADSIKRSELSVPTSIADEAHEERAHSAAYTVLQNLSSQIKRGLPIDLDVSTFRAITDGLRNTNSIDDRKFLLEKVLVLLSRLPRDSAMGTKLQNSVVALLWRDLPHPPSTFVSEEYAYRTADGSNNNVRDPNLGKSGTPYARSVQQVHPLPANQMPDPGLIFDSLMKRDKFVEHPAGLSNLFFAFATTVIHNCFRTNLRDPTINDSSSYVDLSPLYGNNEEELNRVRNKDGRGKLHEDVFNEDRLLLMPAAISVLLIIFCRMHNFIADKLLLINERGQWSDPPPTDQAALEKQENQIFQTARLINCGFYVSVVLGDYLSNILGLVRDGSNFGLENIIKEIREENHDFLERASGNACSVEFNLLYRWHSTTSAEDETWTNDLFGELFDKKPWDQINTRDFVQAFGRLQAANGTDPRQWNVHNLQRGPDGRYRDEDLAKILQDSTARPAGAFKARGIPEAMRIIEVMGIGQARQWSVSSLNEFRKFLGLKPFNNFTEWNSDPEIASTAEKLYGDIENLELYPGLVAEEPKPVMPGAGLCPGFTASRAILADAIALTRGDRHLTVDLTPHNLTAWGMKFCSRDVEPDHPSFGGILGKILLTTLPHHYAPDSVYTQFPLMTPKAMKKNLTNLGIADKYDFTKPVSPNPVKSVKAYVEVKGVLDDSRAYRTPYGEKIRSIMQGHGYLLSLDEPSLNNRDRQLIRDAVVPAGSLEAIADYFFVKTQELIKEKSYTLIGKGTSVVNIVRDVFNLVPLHWASYEVAGIPLKSKDEPRGSILEQELYGMLKCLYTYIFMDMHPDTKLRQRDQSKRHVRELLGHIKRTLSTARGSSLPFGDLAMSVMEMFRNEKKAAVKVMQKLHLSGRDEAELANNVLSAVILSTVEYSQGLTNVLNMYLDPKNAEHLERIKQLSQTESVDGDRVLEGYVREALRLDPAIPSLHRIAQTSSTIGVASVQKETKVYCSLDKAYKDHTVFADPHNIDPTRPIDLYSIVGDGGLKCLGAEFVYKTMAQVLKAVFSHQNVRPAPGLSGKLQRFAEDIHDTTHYFYVNTDQEITPWATSMTLLFDTSA</sequence>
<dbReference type="SUPFAM" id="SSF48264">
    <property type="entry name" value="Cytochrome P450"/>
    <property type="match status" value="1"/>
</dbReference>
<dbReference type="InterPro" id="IPR036396">
    <property type="entry name" value="Cyt_P450_sf"/>
</dbReference>
<dbReference type="EMBL" id="KL198020">
    <property type="protein sequence ID" value="KDQ18824.1"/>
    <property type="molecule type" value="Genomic_DNA"/>
</dbReference>
<comment type="subunit">
    <text evidence="1">Homotetramer.</text>
</comment>
<dbReference type="SUPFAM" id="SSF48113">
    <property type="entry name" value="Heme-dependent peroxidases"/>
    <property type="match status" value="1"/>
</dbReference>
<dbReference type="PANTHER" id="PTHR11903:SF37">
    <property type="entry name" value="PSI-PRODUCING OXYGENASE A"/>
    <property type="match status" value="1"/>
</dbReference>
<evidence type="ECO:0000313" key="8">
    <source>
        <dbReference type="EMBL" id="KDQ18824.1"/>
    </source>
</evidence>
<dbReference type="InterPro" id="IPR050783">
    <property type="entry name" value="Oxylipin_biosynth_metab"/>
</dbReference>
<keyword evidence="3 7" id="KW-0479">Metal-binding</keyword>
<dbReference type="PANTHER" id="PTHR11903">
    <property type="entry name" value="PROSTAGLANDIN G/H SYNTHASE"/>
    <property type="match status" value="1"/>
</dbReference>
<evidence type="ECO:0000256" key="6">
    <source>
        <dbReference type="ARBA" id="ARBA00023004"/>
    </source>
</evidence>
<keyword evidence="5" id="KW-0560">Oxidoreductase</keyword>
<dbReference type="STRING" id="930990.A0A067MTC8"/>
<dbReference type="AlphaFoldDB" id="A0A067MTC8"/>
<keyword evidence="9" id="KW-1185">Reference proteome</keyword>
<dbReference type="GO" id="GO:0006979">
    <property type="term" value="P:response to oxidative stress"/>
    <property type="evidence" value="ECO:0007669"/>
    <property type="project" value="InterPro"/>
</dbReference>
<evidence type="ECO:0000256" key="2">
    <source>
        <dbReference type="ARBA" id="ARBA00022617"/>
    </source>
</evidence>
<reference evidence="9" key="1">
    <citation type="journal article" date="2014" name="Proc. Natl. Acad. Sci. U.S.A.">
        <title>Extensive sampling of basidiomycete genomes demonstrates inadequacy of the white-rot/brown-rot paradigm for wood decay fungi.</title>
        <authorList>
            <person name="Riley R."/>
            <person name="Salamov A.A."/>
            <person name="Brown D.W."/>
            <person name="Nagy L.G."/>
            <person name="Floudas D."/>
            <person name="Held B.W."/>
            <person name="Levasseur A."/>
            <person name="Lombard V."/>
            <person name="Morin E."/>
            <person name="Otillar R."/>
            <person name="Lindquist E.A."/>
            <person name="Sun H."/>
            <person name="LaButti K.M."/>
            <person name="Schmutz J."/>
            <person name="Jabbour D."/>
            <person name="Luo H."/>
            <person name="Baker S.E."/>
            <person name="Pisabarro A.G."/>
            <person name="Walton J.D."/>
            <person name="Blanchette R.A."/>
            <person name="Henrissat B."/>
            <person name="Martin F."/>
            <person name="Cullen D."/>
            <person name="Hibbett D.S."/>
            <person name="Grigoriev I.V."/>
        </authorList>
    </citation>
    <scope>NUCLEOTIDE SEQUENCE [LARGE SCALE GENOMIC DNA]</scope>
    <source>
        <strain evidence="9">FD-172 SS1</strain>
    </source>
</reference>
<evidence type="ECO:0000256" key="7">
    <source>
        <dbReference type="PIRSR" id="PIRSR619791-2"/>
    </source>
</evidence>
<dbReference type="Pfam" id="PF00067">
    <property type="entry name" value="p450"/>
    <property type="match status" value="1"/>
</dbReference>
<dbReference type="Gene3D" id="1.10.640.10">
    <property type="entry name" value="Haem peroxidase domain superfamily, animal type"/>
    <property type="match status" value="1"/>
</dbReference>
<dbReference type="InterPro" id="IPR034812">
    <property type="entry name" value="Ppo-like_N"/>
</dbReference>
<dbReference type="PROSITE" id="PS50292">
    <property type="entry name" value="PEROXIDASE_3"/>
    <property type="match status" value="1"/>
</dbReference>
<dbReference type="GO" id="GO:0016705">
    <property type="term" value="F:oxidoreductase activity, acting on paired donors, with incorporation or reduction of molecular oxygen"/>
    <property type="evidence" value="ECO:0007669"/>
    <property type="project" value="InterPro"/>
</dbReference>
<dbReference type="InterPro" id="IPR010255">
    <property type="entry name" value="Haem_peroxidase_sf"/>
</dbReference>
<dbReference type="Proteomes" id="UP000027195">
    <property type="component" value="Unassembled WGS sequence"/>
</dbReference>
<dbReference type="OrthoDB" id="823504at2759"/>
<dbReference type="GO" id="GO:0005506">
    <property type="term" value="F:iron ion binding"/>
    <property type="evidence" value="ECO:0007669"/>
    <property type="project" value="InterPro"/>
</dbReference>
<dbReference type="PRINTS" id="PR00457">
    <property type="entry name" value="ANPEROXIDASE"/>
</dbReference>
<gene>
    <name evidence="8" type="ORF">BOTBODRAFT_28325</name>
</gene>
<evidence type="ECO:0000256" key="5">
    <source>
        <dbReference type="ARBA" id="ARBA00023002"/>
    </source>
</evidence>
<evidence type="ECO:0008006" key="10">
    <source>
        <dbReference type="Google" id="ProtNLM"/>
    </source>
</evidence>
<evidence type="ECO:0000256" key="4">
    <source>
        <dbReference type="ARBA" id="ARBA00022964"/>
    </source>
</evidence>
<dbReference type="Pfam" id="PF03098">
    <property type="entry name" value="An_peroxidase"/>
    <property type="match status" value="2"/>
</dbReference>
<dbReference type="GO" id="GO:0004601">
    <property type="term" value="F:peroxidase activity"/>
    <property type="evidence" value="ECO:0007669"/>
    <property type="project" value="InterPro"/>
</dbReference>
<dbReference type="GO" id="GO:0051213">
    <property type="term" value="F:dioxygenase activity"/>
    <property type="evidence" value="ECO:0007669"/>
    <property type="project" value="UniProtKB-KW"/>
</dbReference>
<accession>A0A067MTC8</accession>
<dbReference type="InParanoid" id="A0A067MTC8"/>
<protein>
    <recommendedName>
        <fullName evidence="10">Linoleate 8R-lipoxygenase</fullName>
    </recommendedName>
</protein>
<dbReference type="GO" id="GO:0006631">
    <property type="term" value="P:fatty acid metabolic process"/>
    <property type="evidence" value="ECO:0007669"/>
    <property type="project" value="UniProtKB-ARBA"/>
</dbReference>
<dbReference type="CDD" id="cd09817">
    <property type="entry name" value="linoleate_diol_synthase_like"/>
    <property type="match status" value="1"/>
</dbReference>
<feature type="binding site" description="axial binding residue" evidence="7">
    <location>
        <position position="388"/>
    </location>
    <ligand>
        <name>heme b</name>
        <dbReference type="ChEBI" id="CHEBI:60344"/>
    </ligand>
    <ligandPart>
        <name>Fe</name>
        <dbReference type="ChEBI" id="CHEBI:18248"/>
    </ligandPart>
</feature>
<dbReference type="InterPro" id="IPR001128">
    <property type="entry name" value="Cyt_P450"/>
</dbReference>
<proteinExistence type="predicted"/>
<dbReference type="Gene3D" id="1.10.630.10">
    <property type="entry name" value="Cytochrome P450"/>
    <property type="match status" value="1"/>
</dbReference>
<keyword evidence="4" id="KW-0223">Dioxygenase</keyword>
<dbReference type="GO" id="GO:0020037">
    <property type="term" value="F:heme binding"/>
    <property type="evidence" value="ECO:0007669"/>
    <property type="project" value="InterPro"/>
</dbReference>
<evidence type="ECO:0000256" key="3">
    <source>
        <dbReference type="ARBA" id="ARBA00022723"/>
    </source>
</evidence>
<dbReference type="GO" id="GO:0004497">
    <property type="term" value="F:monooxygenase activity"/>
    <property type="evidence" value="ECO:0007669"/>
    <property type="project" value="InterPro"/>
</dbReference>
<dbReference type="InterPro" id="IPR019791">
    <property type="entry name" value="Haem_peroxidase_animal"/>
</dbReference>
<name>A0A067MTC8_BOTB1</name>
<organism evidence="8 9">
    <name type="scientific">Botryobasidium botryosum (strain FD-172 SS1)</name>
    <dbReference type="NCBI Taxonomy" id="930990"/>
    <lineage>
        <taxon>Eukaryota</taxon>
        <taxon>Fungi</taxon>
        <taxon>Dikarya</taxon>
        <taxon>Basidiomycota</taxon>
        <taxon>Agaricomycotina</taxon>
        <taxon>Agaricomycetes</taxon>
        <taxon>Cantharellales</taxon>
        <taxon>Botryobasidiaceae</taxon>
        <taxon>Botryobasidium</taxon>
    </lineage>
</organism>
<evidence type="ECO:0000313" key="9">
    <source>
        <dbReference type="Proteomes" id="UP000027195"/>
    </source>
</evidence>